<keyword evidence="4" id="KW-0479">Metal-binding</keyword>
<comment type="similarity">
    <text evidence="3">Belongs to the prokaryotic molybdopterin-containing oxidoreductase family.</text>
</comment>
<keyword evidence="8" id="KW-1185">Reference proteome</keyword>
<keyword evidence="4" id="KW-0411">Iron-sulfur</keyword>
<protein>
    <submittedName>
        <fullName evidence="7">Molybdopterin dinucleotide binding domain-containing protein</fullName>
    </submittedName>
</protein>
<comment type="subcellular location">
    <subcellularLocation>
        <location evidence="2">Cell envelope</location>
    </subcellularLocation>
</comment>
<evidence type="ECO:0000256" key="4">
    <source>
        <dbReference type="ARBA" id="ARBA00022485"/>
    </source>
</evidence>
<dbReference type="PANTHER" id="PTHR43598:SF1">
    <property type="entry name" value="FORMATE DEHYDROGENASE-O MAJOR SUBUNIT"/>
    <property type="match status" value="1"/>
</dbReference>
<evidence type="ECO:0000256" key="3">
    <source>
        <dbReference type="ARBA" id="ARBA00010312"/>
    </source>
</evidence>
<evidence type="ECO:0000256" key="5">
    <source>
        <dbReference type="ARBA" id="ARBA00023002"/>
    </source>
</evidence>
<comment type="cofactor">
    <cofactor evidence="1">
        <name>[4Fe-4S] cluster</name>
        <dbReference type="ChEBI" id="CHEBI:49883"/>
    </cofactor>
</comment>
<keyword evidence="4" id="KW-0408">Iron</keyword>
<dbReference type="Proteomes" id="UP001597024">
    <property type="component" value="Unassembled WGS sequence"/>
</dbReference>
<dbReference type="EMBL" id="JBHTHX010000621">
    <property type="protein sequence ID" value="MFD0886479.1"/>
    <property type="molecule type" value="Genomic_DNA"/>
</dbReference>
<evidence type="ECO:0000256" key="1">
    <source>
        <dbReference type="ARBA" id="ARBA00001966"/>
    </source>
</evidence>
<dbReference type="SUPFAM" id="SSF53706">
    <property type="entry name" value="Formate dehydrogenase/DMSO reductase, domains 1-3"/>
    <property type="match status" value="1"/>
</dbReference>
<dbReference type="InterPro" id="IPR006657">
    <property type="entry name" value="MoPterin_dinucl-bd_dom"/>
</dbReference>
<feature type="domain" description="Molybdopterin dinucleotide-binding" evidence="6">
    <location>
        <begin position="549"/>
        <end position="620"/>
    </location>
</feature>
<sequence length="695" mass="77150">AREQASPPADPTLRHPRCVYRILRRHFARYTPEMVEQVCGISREDFAELAGAITENSGRERTTAWVYAVGWTQHTVGAQYIRTASILQLLLGNMGRPGGGIMALRGHASIQGSTDIPTLFNILPGYLPMPNAHRHESLDDYLRGAGADTGFWGRKRSYMVSLLKAWWGENATPDNDFCFGYLPRLTGDHGHYTTVMGQIDGTVKGYFVAGENPAIGSSGGRAQRLGLANLDWLVVRDLTLVETATFWKDGPELATGEMRTEDIATEVFFLPAASHVEKEGTFTNTQRLLQWRQKALDAPEDCRSELWFYYHLGKRIRAGLTGDEIDRPLRELTWDYPEEGERAEPSASAVLREINGTGPGGRALSAYTELKPDGSTRCGCWIYCGVYADEVNQAARRKPGGEQSWVAPEWGWAWPANRRVLYNRASADPEGRPWSERKAYVWWDAGKGEWTGHDVPDFERTKPPGYRPPEGAKAEDALAGTDPFIMQADGKGWLFAPAGLADGPLPTHYEPHESPLPNPLYGQQANPARRVYDRPESPYNPPESPRFPYVLTTYRLTEHHTAGAMSRPLPYLAELQPALFCEVSPELAELAGLVNGGWATIVTTRTAIEARVLVTERVRPLRLQGRTVHQVGLPYHWGWGGGGLVTGDATNDLLPLVLDPNVYIQEGKAATCDLRPGRRPTGPALLELIREYRDG</sequence>
<accession>A0ABW3DU11</accession>
<feature type="non-terminal residue" evidence="7">
    <location>
        <position position="1"/>
    </location>
</feature>
<evidence type="ECO:0000259" key="6">
    <source>
        <dbReference type="Pfam" id="PF01568"/>
    </source>
</evidence>
<organism evidence="7 8">
    <name type="scientific">Streptosporangium algeriense</name>
    <dbReference type="NCBI Taxonomy" id="1682748"/>
    <lineage>
        <taxon>Bacteria</taxon>
        <taxon>Bacillati</taxon>
        <taxon>Actinomycetota</taxon>
        <taxon>Actinomycetes</taxon>
        <taxon>Streptosporangiales</taxon>
        <taxon>Streptosporangiaceae</taxon>
        <taxon>Streptosporangium</taxon>
    </lineage>
</organism>
<keyword evidence="4" id="KW-0004">4Fe-4S</keyword>
<dbReference type="Gene3D" id="3.40.228.10">
    <property type="entry name" value="Dimethylsulfoxide Reductase, domain 2"/>
    <property type="match status" value="2"/>
</dbReference>
<dbReference type="InterPro" id="IPR009010">
    <property type="entry name" value="Asp_de-COase-like_dom_sf"/>
</dbReference>
<dbReference type="Gene3D" id="2.40.40.20">
    <property type="match status" value="1"/>
</dbReference>
<dbReference type="SUPFAM" id="SSF50692">
    <property type="entry name" value="ADC-like"/>
    <property type="match status" value="1"/>
</dbReference>
<keyword evidence="5" id="KW-0560">Oxidoreductase</keyword>
<comment type="caution">
    <text evidence="7">The sequence shown here is derived from an EMBL/GenBank/DDBJ whole genome shotgun (WGS) entry which is preliminary data.</text>
</comment>
<reference evidence="8" key="1">
    <citation type="journal article" date="2019" name="Int. J. Syst. Evol. Microbiol.">
        <title>The Global Catalogue of Microorganisms (GCM) 10K type strain sequencing project: providing services to taxonomists for standard genome sequencing and annotation.</title>
        <authorList>
            <consortium name="The Broad Institute Genomics Platform"/>
            <consortium name="The Broad Institute Genome Sequencing Center for Infectious Disease"/>
            <person name="Wu L."/>
            <person name="Ma J."/>
        </authorList>
    </citation>
    <scope>NUCLEOTIDE SEQUENCE [LARGE SCALE GENOMIC DNA]</scope>
    <source>
        <strain evidence="8">CCUG 62974</strain>
    </source>
</reference>
<dbReference type="Pfam" id="PF01568">
    <property type="entry name" value="Molydop_binding"/>
    <property type="match status" value="1"/>
</dbReference>
<proteinExistence type="inferred from homology"/>
<dbReference type="Gene3D" id="3.40.50.740">
    <property type="match status" value="1"/>
</dbReference>
<evidence type="ECO:0000256" key="2">
    <source>
        <dbReference type="ARBA" id="ARBA00004196"/>
    </source>
</evidence>
<gene>
    <name evidence="7" type="ORF">ACFQ08_18195</name>
</gene>
<evidence type="ECO:0000313" key="8">
    <source>
        <dbReference type="Proteomes" id="UP001597024"/>
    </source>
</evidence>
<dbReference type="PANTHER" id="PTHR43598">
    <property type="entry name" value="TUNGSTEN-CONTAINING FORMYLMETHANOFURAN DEHYDROGENASE 2 SUBUNIT B"/>
    <property type="match status" value="1"/>
</dbReference>
<name>A0ABW3DU11_9ACTN</name>
<evidence type="ECO:0000313" key="7">
    <source>
        <dbReference type="EMBL" id="MFD0886479.1"/>
    </source>
</evidence>